<proteinExistence type="predicted"/>
<keyword evidence="2" id="KW-0732">Signal</keyword>
<dbReference type="VEuPathDB" id="FungiDB:QG37_05021"/>
<evidence type="ECO:0000256" key="1">
    <source>
        <dbReference type="SAM" id="MobiDB-lite"/>
    </source>
</evidence>
<sequence length="287" mass="30761">MKYLALAAIATAVNAATSFNLISTKAGSIYDGKHVLNRPEHIELGDGDGNGISFVLNDDGSLVDAPAQKYVNFESDLAFLGSDHITGFSISDGKLQYNGASKWYGCPTINNALGYDTGCQDRSGVDLVVFNEAECDNVYPGAPKSQFYLKAWSEEGDQFLNTPIKKVDSHPHVFAVGGDEGKDLVVNFQDDGTSLVDEDGRGVKHDPNTGEVGSVAPFGREPATPGFGINGDHLVFEGRDDWKACPSGPDKFSLSDGECVGGTNIVLQVVWKANLLKTDDKKKAKRH</sequence>
<protein>
    <recommendedName>
        <fullName evidence="5">Cell wall protein</fullName>
    </recommendedName>
</protein>
<dbReference type="Proteomes" id="UP000037122">
    <property type="component" value="Unassembled WGS sequence"/>
</dbReference>
<gene>
    <name evidence="3" type="ORF">QG37_05021</name>
</gene>
<organism evidence="3 4">
    <name type="scientific">Candidozyma auris</name>
    <name type="common">Yeast</name>
    <name type="synonym">Candida auris</name>
    <dbReference type="NCBI Taxonomy" id="498019"/>
    <lineage>
        <taxon>Eukaryota</taxon>
        <taxon>Fungi</taxon>
        <taxon>Dikarya</taxon>
        <taxon>Ascomycota</taxon>
        <taxon>Saccharomycotina</taxon>
        <taxon>Pichiomycetes</taxon>
        <taxon>Metschnikowiaceae</taxon>
        <taxon>Candidozyma</taxon>
    </lineage>
</organism>
<evidence type="ECO:0008006" key="5">
    <source>
        <dbReference type="Google" id="ProtNLM"/>
    </source>
</evidence>
<evidence type="ECO:0000313" key="4">
    <source>
        <dbReference type="Proteomes" id="UP000037122"/>
    </source>
</evidence>
<accession>A0A0L0NW45</accession>
<evidence type="ECO:0000313" key="3">
    <source>
        <dbReference type="EMBL" id="KND98254.1"/>
    </source>
</evidence>
<feature type="region of interest" description="Disordered" evidence="1">
    <location>
        <begin position="198"/>
        <end position="220"/>
    </location>
</feature>
<evidence type="ECO:0000256" key="2">
    <source>
        <dbReference type="SAM" id="SignalP"/>
    </source>
</evidence>
<dbReference type="VEuPathDB" id="FungiDB:CJI97_004264"/>
<dbReference type="EMBL" id="LGST01000034">
    <property type="protein sequence ID" value="KND98254.1"/>
    <property type="molecule type" value="Genomic_DNA"/>
</dbReference>
<comment type="caution">
    <text evidence="3">The sequence shown here is derived from an EMBL/GenBank/DDBJ whole genome shotgun (WGS) entry which is preliminary data.</text>
</comment>
<dbReference type="VEuPathDB" id="FungiDB:CJJ07_004337"/>
<dbReference type="VEuPathDB" id="FungiDB:CJI96_0005228"/>
<dbReference type="VEuPathDB" id="FungiDB:CJJ09_005220"/>
<dbReference type="AlphaFoldDB" id="A0A0L0NW45"/>
<name>A0A0L0NW45_CANAR</name>
<feature type="compositionally biased region" description="Basic and acidic residues" evidence="1">
    <location>
        <begin position="198"/>
        <end position="208"/>
    </location>
</feature>
<feature type="chain" id="PRO_5012565445" description="Cell wall protein" evidence="2">
    <location>
        <begin position="16"/>
        <end position="287"/>
    </location>
</feature>
<dbReference type="VEuPathDB" id="FungiDB:B9J08_004200"/>
<reference evidence="4" key="1">
    <citation type="journal article" date="2015" name="BMC Genomics">
        <title>Draft genome of a commonly misdiagnosed multidrug resistant pathogen Candida auris.</title>
        <authorList>
            <person name="Chatterjee S."/>
            <person name="Alampalli S.V."/>
            <person name="Nageshan R.K."/>
            <person name="Chettiar S.T."/>
            <person name="Joshi S."/>
            <person name="Tatu U.S."/>
        </authorList>
    </citation>
    <scope>NUCLEOTIDE SEQUENCE [LARGE SCALE GENOMIC DNA]</scope>
    <source>
        <strain evidence="4">6684</strain>
    </source>
</reference>
<feature type="signal peptide" evidence="2">
    <location>
        <begin position="1"/>
        <end position="15"/>
    </location>
</feature>